<sequence length="406" mass="47599">MLKKIKDKPLSQLIAELQQKYQEDNDQSNIFQHIYQKQMEQESSTDSSHLLPALHSGTTGFQSSNSQEDNQIQVLQKVQKNIKKEKKSKKTGKMIQDEKQEFSQITDKKEMQMIRNRISAQNSRDRKKAYLQKLEEDFVNQQSQLQETQEQVNQLQQQLEEVQRINQQLQQQYQFLTCLNCGSKHLGYDDENPISISKNKSIGKLGLSFLFIIAIIGCIQIDLNLGAQQLNSIQLEKSNEQQIRNLNVSDDEYGLFNHVQKSRIRGMTEIMGYNSEYNYKFFDTTYRAILHSEESLVNGLINFNKERIKNNNGKALAPLNYHQPRVDSLFCPSIYKYDNQTQGIRVHYQDNQWLHLIIPKNKVNIFYQTTDNSIVLKESFTDSKKEHKTIYQEIWCQIKSVSDFYI</sequence>
<comment type="similarity">
    <text evidence="2">Belongs to the bZIP family.</text>
</comment>
<organism evidence="10 11">
    <name type="scientific">Paramecium sonneborni</name>
    <dbReference type="NCBI Taxonomy" id="65129"/>
    <lineage>
        <taxon>Eukaryota</taxon>
        <taxon>Sar</taxon>
        <taxon>Alveolata</taxon>
        <taxon>Ciliophora</taxon>
        <taxon>Intramacronucleata</taxon>
        <taxon>Oligohymenophorea</taxon>
        <taxon>Peniculida</taxon>
        <taxon>Parameciidae</taxon>
        <taxon>Paramecium</taxon>
    </lineage>
</organism>
<keyword evidence="4" id="KW-0238">DNA-binding</keyword>
<feature type="region of interest" description="Disordered" evidence="8">
    <location>
        <begin position="40"/>
        <end position="69"/>
    </location>
</feature>
<protein>
    <recommendedName>
        <fullName evidence="9">BZIP domain-containing protein</fullName>
    </recommendedName>
</protein>
<evidence type="ECO:0000256" key="3">
    <source>
        <dbReference type="ARBA" id="ARBA00023015"/>
    </source>
</evidence>
<evidence type="ECO:0000256" key="1">
    <source>
        <dbReference type="ARBA" id="ARBA00004123"/>
    </source>
</evidence>
<feature type="domain" description="BZIP" evidence="9">
    <location>
        <begin position="106"/>
        <end position="169"/>
    </location>
</feature>
<keyword evidence="7" id="KW-0175">Coiled coil</keyword>
<evidence type="ECO:0000256" key="5">
    <source>
        <dbReference type="ARBA" id="ARBA00023163"/>
    </source>
</evidence>
<accession>A0A8S1LWM8</accession>
<dbReference type="GO" id="GO:0000981">
    <property type="term" value="F:DNA-binding transcription factor activity, RNA polymerase II-specific"/>
    <property type="evidence" value="ECO:0007669"/>
    <property type="project" value="InterPro"/>
</dbReference>
<dbReference type="PROSITE" id="PS50217">
    <property type="entry name" value="BZIP"/>
    <property type="match status" value="1"/>
</dbReference>
<name>A0A8S1LWM8_9CILI</name>
<evidence type="ECO:0000256" key="2">
    <source>
        <dbReference type="ARBA" id="ARBA00007163"/>
    </source>
</evidence>
<dbReference type="InterPro" id="IPR004827">
    <property type="entry name" value="bZIP"/>
</dbReference>
<reference evidence="10" key="1">
    <citation type="submission" date="2021-01" db="EMBL/GenBank/DDBJ databases">
        <authorList>
            <consortium name="Genoscope - CEA"/>
            <person name="William W."/>
        </authorList>
    </citation>
    <scope>NUCLEOTIDE SEQUENCE</scope>
</reference>
<dbReference type="EMBL" id="CAJJDN010000027">
    <property type="protein sequence ID" value="CAD8070702.1"/>
    <property type="molecule type" value="Genomic_DNA"/>
</dbReference>
<feature type="coiled-coil region" evidence="7">
    <location>
        <begin position="131"/>
        <end position="179"/>
    </location>
</feature>
<evidence type="ECO:0000259" key="9">
    <source>
        <dbReference type="PROSITE" id="PS50217"/>
    </source>
</evidence>
<keyword evidence="3" id="KW-0805">Transcription regulation</keyword>
<evidence type="ECO:0000313" key="10">
    <source>
        <dbReference type="EMBL" id="CAD8070702.1"/>
    </source>
</evidence>
<dbReference type="SMART" id="SM00338">
    <property type="entry name" value="BRLZ"/>
    <property type="match status" value="1"/>
</dbReference>
<evidence type="ECO:0000256" key="8">
    <source>
        <dbReference type="SAM" id="MobiDB-lite"/>
    </source>
</evidence>
<gene>
    <name evidence="10" type="ORF">PSON_ATCC_30995.1.T0270127</name>
</gene>
<dbReference type="GO" id="GO:0045944">
    <property type="term" value="P:positive regulation of transcription by RNA polymerase II"/>
    <property type="evidence" value="ECO:0007669"/>
    <property type="project" value="InterPro"/>
</dbReference>
<dbReference type="PANTHER" id="PTHR46714:SF6">
    <property type="entry name" value="TRANSCRIPTIONAL ACTIVATOR HAC1"/>
    <property type="match status" value="1"/>
</dbReference>
<evidence type="ECO:0000256" key="7">
    <source>
        <dbReference type="SAM" id="Coils"/>
    </source>
</evidence>
<dbReference type="Proteomes" id="UP000692954">
    <property type="component" value="Unassembled WGS sequence"/>
</dbReference>
<dbReference type="AlphaFoldDB" id="A0A8S1LWM8"/>
<dbReference type="GO" id="GO:0003677">
    <property type="term" value="F:DNA binding"/>
    <property type="evidence" value="ECO:0007669"/>
    <property type="project" value="UniProtKB-KW"/>
</dbReference>
<comment type="caution">
    <text evidence="10">The sequence shown here is derived from an EMBL/GenBank/DDBJ whole genome shotgun (WGS) entry which is preliminary data.</text>
</comment>
<proteinExistence type="inferred from homology"/>
<dbReference type="InterPro" id="IPR044280">
    <property type="entry name" value="Hac1/HY5"/>
</dbReference>
<dbReference type="OrthoDB" id="299128at2759"/>
<keyword evidence="5" id="KW-0804">Transcription</keyword>
<dbReference type="GO" id="GO:0005634">
    <property type="term" value="C:nucleus"/>
    <property type="evidence" value="ECO:0007669"/>
    <property type="project" value="UniProtKB-SubCell"/>
</dbReference>
<evidence type="ECO:0000313" key="11">
    <source>
        <dbReference type="Proteomes" id="UP000692954"/>
    </source>
</evidence>
<keyword evidence="11" id="KW-1185">Reference proteome</keyword>
<feature type="compositionally biased region" description="Polar residues" evidence="8">
    <location>
        <begin position="56"/>
        <end position="69"/>
    </location>
</feature>
<dbReference type="PANTHER" id="PTHR46714">
    <property type="entry name" value="TRANSCRIPTIONAL ACTIVATOR HAC1"/>
    <property type="match status" value="1"/>
</dbReference>
<evidence type="ECO:0000256" key="6">
    <source>
        <dbReference type="ARBA" id="ARBA00023242"/>
    </source>
</evidence>
<evidence type="ECO:0000256" key="4">
    <source>
        <dbReference type="ARBA" id="ARBA00023125"/>
    </source>
</evidence>
<comment type="subcellular location">
    <subcellularLocation>
        <location evidence="1">Nucleus</location>
    </subcellularLocation>
</comment>
<keyword evidence="6" id="KW-0539">Nucleus</keyword>